<evidence type="ECO:0000313" key="4">
    <source>
        <dbReference type="WBParaSite" id="ASIM_0001358701-mRNA-1"/>
    </source>
</evidence>
<dbReference type="WBParaSite" id="ASIM_0001358701-mRNA-1">
    <property type="protein sequence ID" value="ASIM_0001358701-mRNA-1"/>
    <property type="gene ID" value="ASIM_0001358701"/>
</dbReference>
<dbReference type="EMBL" id="UYRR01031296">
    <property type="protein sequence ID" value="VDK48700.1"/>
    <property type="molecule type" value="Genomic_DNA"/>
</dbReference>
<reference evidence="2 3" key="2">
    <citation type="submission" date="2018-11" db="EMBL/GenBank/DDBJ databases">
        <authorList>
            <consortium name="Pathogen Informatics"/>
        </authorList>
    </citation>
    <scope>NUCLEOTIDE SEQUENCE [LARGE SCALE GENOMIC DNA]</scope>
</reference>
<evidence type="ECO:0000313" key="2">
    <source>
        <dbReference type="EMBL" id="VDK48700.1"/>
    </source>
</evidence>
<dbReference type="Proteomes" id="UP000267096">
    <property type="component" value="Unassembled WGS sequence"/>
</dbReference>
<keyword evidence="3" id="KW-1185">Reference proteome</keyword>
<feature type="coiled-coil region" evidence="1">
    <location>
        <begin position="31"/>
        <end position="58"/>
    </location>
</feature>
<proteinExistence type="predicted"/>
<organism evidence="4">
    <name type="scientific">Anisakis simplex</name>
    <name type="common">Herring worm</name>
    <dbReference type="NCBI Taxonomy" id="6269"/>
    <lineage>
        <taxon>Eukaryota</taxon>
        <taxon>Metazoa</taxon>
        <taxon>Ecdysozoa</taxon>
        <taxon>Nematoda</taxon>
        <taxon>Chromadorea</taxon>
        <taxon>Rhabditida</taxon>
        <taxon>Spirurina</taxon>
        <taxon>Ascaridomorpha</taxon>
        <taxon>Ascaridoidea</taxon>
        <taxon>Anisakidae</taxon>
        <taxon>Anisakis</taxon>
        <taxon>Anisakis simplex complex</taxon>
    </lineage>
</organism>
<accession>A0A0M3JYQ2</accession>
<keyword evidence="1" id="KW-0175">Coiled coil</keyword>
<evidence type="ECO:0000256" key="1">
    <source>
        <dbReference type="SAM" id="Coils"/>
    </source>
</evidence>
<dbReference type="AlphaFoldDB" id="A0A0M3JYQ2"/>
<gene>
    <name evidence="2" type="ORF">ASIM_LOCUS13015</name>
</gene>
<evidence type="ECO:0000313" key="3">
    <source>
        <dbReference type="Proteomes" id="UP000267096"/>
    </source>
</evidence>
<name>A0A0M3JYQ2_ANISI</name>
<sequence length="132" mass="15594">MYQIVSFLSHFKYEKQLVLNDANVMNAVGIREDMRSRIKKLYDRLEAIRVRKEKWREEHHLSEQNLESELHCLRRVRDILLSSSMQGEAPATVVDVEQDKLIELRRQRACLLIQKCKAAATLQRFTDLHTCV</sequence>
<protein>
    <submittedName>
        <fullName evidence="2 4">Uncharacterized protein</fullName>
    </submittedName>
</protein>
<reference evidence="4" key="1">
    <citation type="submission" date="2017-02" db="UniProtKB">
        <authorList>
            <consortium name="WormBaseParasite"/>
        </authorList>
    </citation>
    <scope>IDENTIFICATION</scope>
</reference>